<name>A0ABT2X4B3_9RHOB</name>
<dbReference type="Proteomes" id="UP001209535">
    <property type="component" value="Unassembled WGS sequence"/>
</dbReference>
<organism evidence="1 2">
    <name type="scientific">Albidovulum salinarum</name>
    <dbReference type="NCBI Taxonomy" id="2984153"/>
    <lineage>
        <taxon>Bacteria</taxon>
        <taxon>Pseudomonadati</taxon>
        <taxon>Pseudomonadota</taxon>
        <taxon>Alphaproteobacteria</taxon>
        <taxon>Rhodobacterales</taxon>
        <taxon>Paracoccaceae</taxon>
        <taxon>Albidovulum</taxon>
    </lineage>
</organism>
<dbReference type="EMBL" id="JAOVQO010000010">
    <property type="protein sequence ID" value="MCU9848788.1"/>
    <property type="molecule type" value="Genomic_DNA"/>
</dbReference>
<dbReference type="RefSeq" id="WP_263336545.1">
    <property type="nucleotide sequence ID" value="NZ_JAOVQO010000010.1"/>
</dbReference>
<comment type="caution">
    <text evidence="1">The sequence shown here is derived from an EMBL/GenBank/DDBJ whole genome shotgun (WGS) entry which is preliminary data.</text>
</comment>
<accession>A0ABT2X4B3</accession>
<proteinExistence type="predicted"/>
<evidence type="ECO:0000313" key="2">
    <source>
        <dbReference type="Proteomes" id="UP001209535"/>
    </source>
</evidence>
<sequence length="75" mass="8721">MFEHDHRHLVTDHHSGRVQERHAIARKEHIERRTVQLHAEAAYRRRVALARLIAPLAVLFRAVRGLPITPADRHG</sequence>
<reference evidence="1 2" key="1">
    <citation type="submission" date="2022-10" db="EMBL/GenBank/DDBJ databases">
        <title>Defluviimonas sp. nov., isolated from ocean surface sediments.</title>
        <authorList>
            <person name="He W."/>
            <person name="Wang L."/>
            <person name="Zhang D.-F."/>
        </authorList>
    </citation>
    <scope>NUCLEOTIDE SEQUENCE [LARGE SCALE GENOMIC DNA]</scope>
    <source>
        <strain evidence="1 2">WL0024</strain>
    </source>
</reference>
<evidence type="ECO:0000313" key="1">
    <source>
        <dbReference type="EMBL" id="MCU9848788.1"/>
    </source>
</evidence>
<protein>
    <submittedName>
        <fullName evidence="1">Uncharacterized protein</fullName>
    </submittedName>
</protein>
<keyword evidence="2" id="KW-1185">Reference proteome</keyword>
<gene>
    <name evidence="1" type="ORF">OEZ60_12315</name>
</gene>